<dbReference type="HOGENOM" id="CLU_3349918_0_0_12"/>
<dbReference type="STRING" id="1291379.TPE_1256"/>
<name>S6A3P3_9SPIR</name>
<evidence type="ECO:0000313" key="1">
    <source>
        <dbReference type="EMBL" id="AGT43751.1"/>
    </source>
</evidence>
<proteinExistence type="predicted"/>
<sequence>MVKAAVFAAIRYCGSCVENPITVSFQRIYKTNKTSFF</sequence>
<gene>
    <name evidence="1" type="ORF">TPE_1256</name>
</gene>
<protein>
    <submittedName>
        <fullName evidence="1">Uncharacterized protein</fullName>
    </submittedName>
</protein>
<dbReference type="AlphaFoldDB" id="S6A3P3"/>
<evidence type="ECO:0000313" key="2">
    <source>
        <dbReference type="Proteomes" id="UP000015620"/>
    </source>
</evidence>
<dbReference type="KEGG" id="tped:TPE_1256"/>
<reference evidence="1 2" key="1">
    <citation type="journal article" date="2013" name="PLoS ONE">
        <title>Genome-Wide Relatedness of Treponema pedis, from Gingiva and Necrotic Skin Lesions of Pigs, with the Human Oral Pathogen Treponema denticola.</title>
        <authorList>
            <person name="Svartstrom O."/>
            <person name="Mushtaq M."/>
            <person name="Pringle M."/>
            <person name="Segerman B."/>
        </authorList>
    </citation>
    <scope>NUCLEOTIDE SEQUENCE [LARGE SCALE GENOMIC DNA]</scope>
    <source>
        <strain evidence="1">T A4</strain>
    </source>
</reference>
<dbReference type="Proteomes" id="UP000015620">
    <property type="component" value="Chromosome"/>
</dbReference>
<dbReference type="EMBL" id="CP004120">
    <property type="protein sequence ID" value="AGT43751.1"/>
    <property type="molecule type" value="Genomic_DNA"/>
</dbReference>
<keyword evidence="2" id="KW-1185">Reference proteome</keyword>
<dbReference type="PATRIC" id="fig|1291379.3.peg.1253"/>
<accession>S6A3P3</accession>
<organism evidence="1 2">
    <name type="scientific">Treponema pedis str. T A4</name>
    <dbReference type="NCBI Taxonomy" id="1291379"/>
    <lineage>
        <taxon>Bacteria</taxon>
        <taxon>Pseudomonadati</taxon>
        <taxon>Spirochaetota</taxon>
        <taxon>Spirochaetia</taxon>
        <taxon>Spirochaetales</taxon>
        <taxon>Treponemataceae</taxon>
        <taxon>Treponema</taxon>
    </lineage>
</organism>